<dbReference type="InterPro" id="IPR037069">
    <property type="entry name" value="AcylCoA_DH/ox_N_sf"/>
</dbReference>
<dbReference type="InterPro" id="IPR013786">
    <property type="entry name" value="AcylCoA_DH/ox_N"/>
</dbReference>
<dbReference type="Pfam" id="PF08028">
    <property type="entry name" value="Acyl-CoA_dh_2"/>
    <property type="match status" value="1"/>
</dbReference>
<dbReference type="Proteomes" id="UP000070255">
    <property type="component" value="Unassembled WGS sequence"/>
</dbReference>
<dbReference type="PANTHER" id="PTHR48083">
    <property type="entry name" value="MEDIUM-CHAIN SPECIFIC ACYL-COA DEHYDROGENASE, MITOCHONDRIAL-RELATED"/>
    <property type="match status" value="1"/>
</dbReference>
<dbReference type="Pfam" id="PF02771">
    <property type="entry name" value="Acyl-CoA_dh_N"/>
    <property type="match status" value="1"/>
</dbReference>
<dbReference type="Gene3D" id="2.40.110.10">
    <property type="entry name" value="Butyryl-CoA Dehydrogenase, subunit A, domain 2"/>
    <property type="match status" value="1"/>
</dbReference>
<dbReference type="InterPro" id="IPR050741">
    <property type="entry name" value="Acyl-CoA_dehydrogenase"/>
</dbReference>
<gene>
    <name evidence="5" type="ORF">WS72_26820</name>
</gene>
<evidence type="ECO:0000259" key="3">
    <source>
        <dbReference type="Pfam" id="PF02771"/>
    </source>
</evidence>
<proteinExistence type="inferred from homology"/>
<evidence type="ECO:0000313" key="5">
    <source>
        <dbReference type="EMBL" id="KWZ38451.1"/>
    </source>
</evidence>
<dbReference type="InterPro" id="IPR046373">
    <property type="entry name" value="Acyl-CoA_Oxase/DH_mid-dom_sf"/>
</dbReference>
<dbReference type="PANTHER" id="PTHR48083:SF19">
    <property type="entry name" value="FLAVIN-DEPENDENT MONOOXYGENASE, OXYGENASE SUBUNIT HSAA"/>
    <property type="match status" value="1"/>
</dbReference>
<organism evidence="5 6">
    <name type="scientific">Burkholderia savannae</name>
    <dbReference type="NCBI Taxonomy" id="1637837"/>
    <lineage>
        <taxon>Bacteria</taxon>
        <taxon>Pseudomonadati</taxon>
        <taxon>Pseudomonadota</taxon>
        <taxon>Betaproteobacteria</taxon>
        <taxon>Burkholderiales</taxon>
        <taxon>Burkholderiaceae</taxon>
        <taxon>Burkholderia</taxon>
        <taxon>pseudomallei group</taxon>
    </lineage>
</organism>
<accession>A0ABR5T5F4</accession>
<dbReference type="PIRSF" id="PIRSF016578">
    <property type="entry name" value="HsaA"/>
    <property type="match status" value="1"/>
</dbReference>
<dbReference type="SUPFAM" id="SSF56645">
    <property type="entry name" value="Acyl-CoA dehydrogenase NM domain-like"/>
    <property type="match status" value="1"/>
</dbReference>
<dbReference type="InterPro" id="IPR013107">
    <property type="entry name" value="Acyl-CoA_DH_C"/>
</dbReference>
<keyword evidence="1" id="KW-0560">Oxidoreductase</keyword>
<feature type="domain" description="Acyl-CoA dehydrogenase/oxidase N-terminal" evidence="3">
    <location>
        <begin position="55"/>
        <end position="149"/>
    </location>
</feature>
<dbReference type="RefSeq" id="WP_060822883.1">
    <property type="nucleotide sequence ID" value="NZ_LNJQ01000004.1"/>
</dbReference>
<dbReference type="Gene3D" id="1.10.540.10">
    <property type="entry name" value="Acyl-CoA dehydrogenase/oxidase, N-terminal domain"/>
    <property type="match status" value="1"/>
</dbReference>
<dbReference type="InterPro" id="IPR009100">
    <property type="entry name" value="AcylCoA_DH/oxidase_NM_dom_sf"/>
</dbReference>
<reference evidence="5 6" key="1">
    <citation type="submission" date="2015-11" db="EMBL/GenBank/DDBJ databases">
        <authorList>
            <person name="Sahl J."/>
            <person name="Wagner D."/>
            <person name="Keim P."/>
        </authorList>
    </citation>
    <scope>NUCLEOTIDE SEQUENCE [LARGE SCALE GENOMIC DNA]</scope>
    <source>
        <strain evidence="5 6">BDU18</strain>
    </source>
</reference>
<evidence type="ECO:0000256" key="1">
    <source>
        <dbReference type="ARBA" id="ARBA00023002"/>
    </source>
</evidence>
<evidence type="ECO:0000256" key="2">
    <source>
        <dbReference type="ARBA" id="ARBA00049661"/>
    </source>
</evidence>
<feature type="domain" description="Acyl-CoA dehydrogenase C-terminal" evidence="4">
    <location>
        <begin position="274"/>
        <end position="406"/>
    </location>
</feature>
<evidence type="ECO:0000313" key="6">
    <source>
        <dbReference type="Proteomes" id="UP000070255"/>
    </source>
</evidence>
<dbReference type="SUPFAM" id="SSF47203">
    <property type="entry name" value="Acyl-CoA dehydrogenase C-terminal domain-like"/>
    <property type="match status" value="1"/>
</dbReference>
<dbReference type="EMBL" id="LNJQ01000004">
    <property type="protein sequence ID" value="KWZ38451.1"/>
    <property type="molecule type" value="Genomic_DNA"/>
</dbReference>
<evidence type="ECO:0000259" key="4">
    <source>
        <dbReference type="Pfam" id="PF08028"/>
    </source>
</evidence>
<comment type="similarity">
    <text evidence="2">Belongs to the HpaH/HsaA monooxygenase family.</text>
</comment>
<name>A0ABR5T5F4_9BURK</name>
<dbReference type="InterPro" id="IPR036250">
    <property type="entry name" value="AcylCo_DH-like_C"/>
</dbReference>
<comment type="caution">
    <text evidence="5">The sequence shown here is derived from an EMBL/GenBank/DDBJ whole genome shotgun (WGS) entry which is preliminary data.</text>
</comment>
<protein>
    <submittedName>
        <fullName evidence="5">Acyl-CoA dehydrogenase</fullName>
    </submittedName>
</protein>
<keyword evidence="6" id="KW-1185">Reference proteome</keyword>
<sequence length="438" mass="47887">MAISTPDFMLRRAATPAARQHADTPHADTHERATADAALLFDDDPLIRRFAPVFDRIAQGAVARDQHRDLPYEPVEWLRDAGFTKLRVPSAAGGGGIGLAPFFALIARLGEADSNLPQILRVHGGFVEMLHESPEATLRERWFARIARGTIVGGATAERSAVTSNTVRLSRENGRLVLDGEKYYTTGTLYADWIDVTANDGDTDLRVLVPADTPGVERIDDWDGFGQRLTGSGTTRFTRVEVEPDNIYRRFDASAPRTNSLLTAYFQTLHLANLAGISRAVLRDAVAFTRERTRTFGVPGESSPRHDPLVQRVIGRLASLAYSTQSIVAAIARTLDDVSAARANGNATDDAYVRVDIQAFQAQQIVLAQTLEAATLLFEVGGASATSETRRFDRHWRNARVLASHNPAAAREAVIGNYYLNGVGHNERFGVARTDAAR</sequence>
<dbReference type="Gene3D" id="1.20.140.10">
    <property type="entry name" value="Butyryl-CoA Dehydrogenase, subunit A, domain 3"/>
    <property type="match status" value="1"/>
</dbReference>